<evidence type="ECO:0000256" key="1">
    <source>
        <dbReference type="SAM" id="MobiDB-lite"/>
    </source>
</evidence>
<reference evidence="2 3" key="1">
    <citation type="submission" date="2018-08" db="EMBL/GenBank/DDBJ databases">
        <title>Aphanomyces genome sequencing and annotation.</title>
        <authorList>
            <person name="Minardi D."/>
            <person name="Oidtmann B."/>
            <person name="Van Der Giezen M."/>
            <person name="Studholme D.J."/>
        </authorList>
    </citation>
    <scope>NUCLEOTIDE SEQUENCE [LARGE SCALE GENOMIC DNA]</scope>
    <source>
        <strain evidence="2 3">NJM0002</strain>
    </source>
</reference>
<keyword evidence="3" id="KW-1185">Reference proteome</keyword>
<proteinExistence type="predicted"/>
<gene>
    <name evidence="2" type="ORF">DYB32_008924</name>
</gene>
<accession>A0A3R6VRC6</accession>
<organism evidence="2 3">
    <name type="scientific">Aphanomyces invadans</name>
    <dbReference type="NCBI Taxonomy" id="157072"/>
    <lineage>
        <taxon>Eukaryota</taxon>
        <taxon>Sar</taxon>
        <taxon>Stramenopiles</taxon>
        <taxon>Oomycota</taxon>
        <taxon>Saprolegniomycetes</taxon>
        <taxon>Saprolegniales</taxon>
        <taxon>Verrucalvaceae</taxon>
        <taxon>Aphanomyces</taxon>
    </lineage>
</organism>
<dbReference type="AlphaFoldDB" id="A0A3R6VRC6"/>
<dbReference type="EMBL" id="QUSY01001634">
    <property type="protein sequence ID" value="RHY24245.1"/>
    <property type="molecule type" value="Genomic_DNA"/>
</dbReference>
<comment type="caution">
    <text evidence="2">The sequence shown here is derived from an EMBL/GenBank/DDBJ whole genome shotgun (WGS) entry which is preliminary data.</text>
</comment>
<feature type="region of interest" description="Disordered" evidence="1">
    <location>
        <begin position="1"/>
        <end position="22"/>
    </location>
</feature>
<protein>
    <submittedName>
        <fullName evidence="2">Uncharacterized protein</fullName>
    </submittedName>
</protein>
<dbReference type="VEuPathDB" id="FungiDB:H310_02722"/>
<dbReference type="Proteomes" id="UP000285060">
    <property type="component" value="Unassembled WGS sequence"/>
</dbReference>
<evidence type="ECO:0000313" key="2">
    <source>
        <dbReference type="EMBL" id="RHY24245.1"/>
    </source>
</evidence>
<sequence>MEHKRKLNVAAEPHSKQVKGRTKAKALLLQNKDKLVAHKNKLKDKWTQQLQHPIHMNEKLAHFRDVAEKRWLQEVKKIHKANVRTSILHVKRLFAKDSMSSAGGASAATGRAAKVPTATRGLARRLFMSLV</sequence>
<name>A0A3R6VRC6_9STRA</name>
<evidence type="ECO:0000313" key="3">
    <source>
        <dbReference type="Proteomes" id="UP000285060"/>
    </source>
</evidence>